<dbReference type="Proteomes" id="UP000812287">
    <property type="component" value="Unassembled WGS sequence"/>
</dbReference>
<proteinExistence type="predicted"/>
<feature type="compositionally biased region" description="Basic and acidic residues" evidence="1">
    <location>
        <begin position="47"/>
        <end position="64"/>
    </location>
</feature>
<dbReference type="RefSeq" id="XP_043044030.1">
    <property type="nucleotide sequence ID" value="XM_043176727.1"/>
</dbReference>
<dbReference type="EMBL" id="MU250526">
    <property type="protein sequence ID" value="KAG7450530.1"/>
    <property type="molecule type" value="Genomic_DNA"/>
</dbReference>
<dbReference type="AlphaFoldDB" id="A0A9P8AWN4"/>
<feature type="region of interest" description="Disordered" evidence="1">
    <location>
        <begin position="39"/>
        <end position="82"/>
    </location>
</feature>
<feature type="compositionally biased region" description="Basic and acidic residues" evidence="1">
    <location>
        <begin position="73"/>
        <end position="82"/>
    </location>
</feature>
<evidence type="ECO:0000256" key="1">
    <source>
        <dbReference type="SAM" id="MobiDB-lite"/>
    </source>
</evidence>
<keyword evidence="3" id="KW-1185">Reference proteome</keyword>
<reference evidence="2" key="1">
    <citation type="submission" date="2020-11" db="EMBL/GenBank/DDBJ databases">
        <title>Adaptations for nitrogen fixation in a non-lichenized fungal sporocarp promotes dispersal by wood-feeding termites.</title>
        <authorList>
            <consortium name="DOE Joint Genome Institute"/>
            <person name="Koch R.A."/>
            <person name="Yoon G."/>
            <person name="Arayal U."/>
            <person name="Lail K."/>
            <person name="Amirebrahimi M."/>
            <person name="Labutti K."/>
            <person name="Lipzen A."/>
            <person name="Riley R."/>
            <person name="Barry K."/>
            <person name="Henrissat B."/>
            <person name="Grigoriev I.V."/>
            <person name="Herr J.R."/>
            <person name="Aime M.C."/>
        </authorList>
    </citation>
    <scope>NUCLEOTIDE SEQUENCE</scope>
    <source>
        <strain evidence="2">MCA 3950</strain>
    </source>
</reference>
<name>A0A9P8AWN4_9AGAR</name>
<dbReference type="OrthoDB" id="1708389at2759"/>
<accession>A0A9P8AWN4</accession>
<evidence type="ECO:0000313" key="2">
    <source>
        <dbReference type="EMBL" id="KAG7450530.1"/>
    </source>
</evidence>
<evidence type="ECO:0000313" key="3">
    <source>
        <dbReference type="Proteomes" id="UP000812287"/>
    </source>
</evidence>
<gene>
    <name evidence="2" type="ORF">BT62DRAFT_1001343</name>
</gene>
<protein>
    <submittedName>
        <fullName evidence="2">Uncharacterized protein</fullName>
    </submittedName>
</protein>
<sequence>MSLSPQERARLPPPLFDIPTDADYAMELISSRVASGEYIKPNKKVSKRSDAVPDSSSREDHNEVDTDQLSASRGKERGPDWKKWSERAAIGKAWAGEGKRLIKGQWIPDHSSPIVPSSAIAIGQPTPPQDTHTFVSQHSTAPGLITLTSTMFLFTPLTTTKPKITVPLSRLRGVKKTGLIKGLSLKWSPENDEKEVEEIFRWVGGRDELFTRLVGLEGKHWKTS</sequence>
<comment type="caution">
    <text evidence="2">The sequence shown here is derived from an EMBL/GenBank/DDBJ whole genome shotgun (WGS) entry which is preliminary data.</text>
</comment>
<organism evidence="2 3">
    <name type="scientific">Guyanagaster necrorhizus</name>
    <dbReference type="NCBI Taxonomy" id="856835"/>
    <lineage>
        <taxon>Eukaryota</taxon>
        <taxon>Fungi</taxon>
        <taxon>Dikarya</taxon>
        <taxon>Basidiomycota</taxon>
        <taxon>Agaricomycotina</taxon>
        <taxon>Agaricomycetes</taxon>
        <taxon>Agaricomycetidae</taxon>
        <taxon>Agaricales</taxon>
        <taxon>Marasmiineae</taxon>
        <taxon>Physalacriaceae</taxon>
        <taxon>Guyanagaster</taxon>
    </lineage>
</organism>
<dbReference type="GeneID" id="66099014"/>